<sequence>MTARIILQAFDQYQKARTTFVHTVADLATRVQNIEHLVNAGVLDLLRPLLSDVVPSIQQTAAVALGRMANHDGKIAQAIVSRDILPQLLQSISKQNKFYKRAALFVLRAVSQHSPEMAQVVVQSGGLEAMVVCLEDFDPGVKEAAALALGYIGRHNRALAQAVVDAGAVPILVTCLQEPELSLKQIAASALHDISKHSIELAQTVVDAGCIAYLAKSISNPDRKLKRQVLAALSSIAKHSVQLSEMIVEAKVFPDILLYFADPDDEVKRNAANLVKEVTKQSLELSQLVVNTGGIGALIELISSTKGSIRLPAIMALGHIGAISEEFAMAIIGSKGVTELAIVLDIEKEEHVVATVIWALGQIGKHTPEHAKALALANVFPKIIQLYTKPGTSEDLQQKSRTTLKQVLQKCMYMSALEPLLETAPPFILKYVVGQYSKILPNDPKARRAFVTSGGLKKLQEIKAEPGTTLMEYITIINCCYPDELINYYSPGYPNSLLERIDQYQPQIKAMFNMSERQPSEDDVDMDIEINANSHLHALLNTSESQKEEN</sequence>
<dbReference type="InterPro" id="IPR000225">
    <property type="entry name" value="Armadillo"/>
</dbReference>
<dbReference type="Proteomes" id="UP001233999">
    <property type="component" value="Unassembled WGS sequence"/>
</dbReference>
<dbReference type="AlphaFoldDB" id="A0AAD8AKV4"/>
<dbReference type="GO" id="GO:0015630">
    <property type="term" value="C:microtubule cytoskeleton"/>
    <property type="evidence" value="ECO:0007669"/>
    <property type="project" value="TreeGrafter"/>
</dbReference>
<comment type="caution">
    <text evidence="2">The sequence shown here is derived from an EMBL/GenBank/DDBJ whole genome shotgun (WGS) entry which is preliminary data.</text>
</comment>
<dbReference type="PROSITE" id="PS50176">
    <property type="entry name" value="ARM_REPEAT"/>
    <property type="match status" value="1"/>
</dbReference>
<gene>
    <name evidence="2" type="ORF">L9F63_000818</name>
</gene>
<dbReference type="Gene3D" id="1.25.10.10">
    <property type="entry name" value="Leucine-rich Repeat Variant"/>
    <property type="match status" value="2"/>
</dbReference>
<dbReference type="InterPro" id="IPR011989">
    <property type="entry name" value="ARM-like"/>
</dbReference>
<evidence type="ECO:0000313" key="2">
    <source>
        <dbReference type="EMBL" id="KAJ9600980.1"/>
    </source>
</evidence>
<evidence type="ECO:0000313" key="3">
    <source>
        <dbReference type="Proteomes" id="UP001233999"/>
    </source>
</evidence>
<accession>A0AAD8AKV4</accession>
<reference evidence="2" key="2">
    <citation type="submission" date="2023-05" db="EMBL/GenBank/DDBJ databases">
        <authorList>
            <person name="Fouks B."/>
        </authorList>
    </citation>
    <scope>NUCLEOTIDE SEQUENCE</scope>
    <source>
        <strain evidence="2">Stay&amp;Tobe</strain>
        <tissue evidence="2">Testes</tissue>
    </source>
</reference>
<name>A0AAD8AKV4_DIPPU</name>
<feature type="repeat" description="ARM" evidence="1">
    <location>
        <begin position="167"/>
        <end position="209"/>
    </location>
</feature>
<organism evidence="2 3">
    <name type="scientific">Diploptera punctata</name>
    <name type="common">Pacific beetle cockroach</name>
    <dbReference type="NCBI Taxonomy" id="6984"/>
    <lineage>
        <taxon>Eukaryota</taxon>
        <taxon>Metazoa</taxon>
        <taxon>Ecdysozoa</taxon>
        <taxon>Arthropoda</taxon>
        <taxon>Hexapoda</taxon>
        <taxon>Insecta</taxon>
        <taxon>Pterygota</taxon>
        <taxon>Neoptera</taxon>
        <taxon>Polyneoptera</taxon>
        <taxon>Dictyoptera</taxon>
        <taxon>Blattodea</taxon>
        <taxon>Blaberoidea</taxon>
        <taxon>Blaberidae</taxon>
        <taxon>Diplopterinae</taxon>
        <taxon>Diploptera</taxon>
    </lineage>
</organism>
<protein>
    <recommendedName>
        <fullName evidence="4">Sperm-associated antigen 6</fullName>
    </recommendedName>
</protein>
<evidence type="ECO:0008006" key="4">
    <source>
        <dbReference type="Google" id="ProtNLM"/>
    </source>
</evidence>
<evidence type="ECO:0000256" key="1">
    <source>
        <dbReference type="PROSITE-ProRule" id="PRU00259"/>
    </source>
</evidence>
<dbReference type="GO" id="GO:0008017">
    <property type="term" value="F:microtubule binding"/>
    <property type="evidence" value="ECO:0007669"/>
    <property type="project" value="TreeGrafter"/>
</dbReference>
<dbReference type="GO" id="GO:0003341">
    <property type="term" value="P:cilium movement"/>
    <property type="evidence" value="ECO:0007669"/>
    <property type="project" value="TreeGrafter"/>
</dbReference>
<dbReference type="Pfam" id="PF00514">
    <property type="entry name" value="Arm"/>
    <property type="match status" value="3"/>
</dbReference>
<dbReference type="SMART" id="SM00185">
    <property type="entry name" value="ARM"/>
    <property type="match status" value="8"/>
</dbReference>
<dbReference type="SUPFAM" id="SSF48371">
    <property type="entry name" value="ARM repeat"/>
    <property type="match status" value="1"/>
</dbReference>
<dbReference type="PANTHER" id="PTHR23314:SF0">
    <property type="entry name" value="SPERM-ASSOCIATED ANTIGEN 6"/>
    <property type="match status" value="1"/>
</dbReference>
<dbReference type="EMBL" id="JASPKZ010000038">
    <property type="protein sequence ID" value="KAJ9600980.1"/>
    <property type="molecule type" value="Genomic_DNA"/>
</dbReference>
<reference evidence="2" key="1">
    <citation type="journal article" date="2023" name="IScience">
        <title>Live-bearing cockroach genome reveals convergent evolutionary mechanisms linked to viviparity in insects and beyond.</title>
        <authorList>
            <person name="Fouks B."/>
            <person name="Harrison M.C."/>
            <person name="Mikhailova A.A."/>
            <person name="Marchal E."/>
            <person name="English S."/>
            <person name="Carruthers M."/>
            <person name="Jennings E.C."/>
            <person name="Chiamaka E.L."/>
            <person name="Frigard R.A."/>
            <person name="Pippel M."/>
            <person name="Attardo G.M."/>
            <person name="Benoit J.B."/>
            <person name="Bornberg-Bauer E."/>
            <person name="Tobe S.S."/>
        </authorList>
    </citation>
    <scope>NUCLEOTIDE SEQUENCE</scope>
    <source>
        <strain evidence="2">Stay&amp;Tobe</strain>
    </source>
</reference>
<keyword evidence="3" id="KW-1185">Reference proteome</keyword>
<dbReference type="InterPro" id="IPR016024">
    <property type="entry name" value="ARM-type_fold"/>
</dbReference>
<proteinExistence type="predicted"/>
<dbReference type="PANTHER" id="PTHR23314">
    <property type="entry name" value="SPERM-ASSOCIATED ANTIGEN 6 ARMADILLO REPEAT-CONTAINING"/>
    <property type="match status" value="1"/>
</dbReference>